<evidence type="ECO:0000256" key="2">
    <source>
        <dbReference type="ARBA" id="ARBA00022553"/>
    </source>
</evidence>
<dbReference type="InterPro" id="IPR016039">
    <property type="entry name" value="Thiolase-like"/>
</dbReference>
<proteinExistence type="predicted"/>
<dbReference type="PANTHER" id="PTHR45681">
    <property type="entry name" value="POLYKETIDE SYNTHASE 44-RELATED"/>
    <property type="match status" value="1"/>
</dbReference>
<accession>A0A8J4V1F4</accession>
<dbReference type="AlphaFoldDB" id="A0A8J4V1F4"/>
<name>A0A8J4V1F4_9MYCE</name>
<comment type="caution">
    <text evidence="5">The sequence shown here is derived from an EMBL/GenBank/DDBJ whole genome shotgun (WGS) entry which is preliminary data.</text>
</comment>
<reference evidence="5" key="1">
    <citation type="submission" date="2020-01" db="EMBL/GenBank/DDBJ databases">
        <title>Development of genomics and gene disruption for Polysphondylium violaceum indicates a role for the polyketide synthase stlB in stalk morphogenesis.</title>
        <authorList>
            <person name="Narita B."/>
            <person name="Kawabe Y."/>
            <person name="Kin K."/>
            <person name="Saito T."/>
            <person name="Gibbs R."/>
            <person name="Kuspa A."/>
            <person name="Muzny D."/>
            <person name="Queller D."/>
            <person name="Richards S."/>
            <person name="Strassman J."/>
            <person name="Sucgang R."/>
            <person name="Worley K."/>
            <person name="Schaap P."/>
        </authorList>
    </citation>
    <scope>NUCLEOTIDE SEQUENCE</scope>
    <source>
        <strain evidence="5">QSvi11</strain>
    </source>
</reference>
<keyword evidence="2" id="KW-0597">Phosphoprotein</keyword>
<dbReference type="InterPro" id="IPR014030">
    <property type="entry name" value="Ketoacyl_synth_N"/>
</dbReference>
<dbReference type="SUPFAM" id="SSF53901">
    <property type="entry name" value="Thiolase-like"/>
    <property type="match status" value="1"/>
</dbReference>
<dbReference type="PANTHER" id="PTHR45681:SF6">
    <property type="entry name" value="POLYKETIDE SYNTHASE 37"/>
    <property type="match status" value="1"/>
</dbReference>
<dbReference type="OrthoDB" id="329835at2759"/>
<feature type="non-terminal residue" evidence="5">
    <location>
        <position position="156"/>
    </location>
</feature>
<evidence type="ECO:0000256" key="1">
    <source>
        <dbReference type="ARBA" id="ARBA00022450"/>
    </source>
</evidence>
<keyword evidence="3" id="KW-0808">Transferase</keyword>
<evidence type="ECO:0000313" key="5">
    <source>
        <dbReference type="EMBL" id="KAF2068084.1"/>
    </source>
</evidence>
<evidence type="ECO:0000313" key="6">
    <source>
        <dbReference type="Proteomes" id="UP000695562"/>
    </source>
</evidence>
<dbReference type="Pfam" id="PF00109">
    <property type="entry name" value="ketoacyl-synt"/>
    <property type="match status" value="1"/>
</dbReference>
<dbReference type="GO" id="GO:0016746">
    <property type="term" value="F:acyltransferase activity"/>
    <property type="evidence" value="ECO:0007669"/>
    <property type="project" value="InterPro"/>
</dbReference>
<dbReference type="InterPro" id="IPR020841">
    <property type="entry name" value="PKS_Beta-ketoAc_synthase_dom"/>
</dbReference>
<keyword evidence="6" id="KW-1185">Reference proteome</keyword>
<dbReference type="SMART" id="SM00825">
    <property type="entry name" value="PKS_KS"/>
    <property type="match status" value="1"/>
</dbReference>
<dbReference type="PROSITE" id="PS52004">
    <property type="entry name" value="KS3_2"/>
    <property type="match status" value="1"/>
</dbReference>
<organism evidence="5 6">
    <name type="scientific">Polysphondylium violaceum</name>
    <dbReference type="NCBI Taxonomy" id="133409"/>
    <lineage>
        <taxon>Eukaryota</taxon>
        <taxon>Amoebozoa</taxon>
        <taxon>Evosea</taxon>
        <taxon>Eumycetozoa</taxon>
        <taxon>Dictyostelia</taxon>
        <taxon>Dictyosteliales</taxon>
        <taxon>Dictyosteliaceae</taxon>
        <taxon>Polysphondylium</taxon>
    </lineage>
</organism>
<gene>
    <name evidence="5" type="ORF">CYY_010590</name>
</gene>
<dbReference type="Gene3D" id="3.40.47.10">
    <property type="match status" value="1"/>
</dbReference>
<dbReference type="InterPro" id="IPR050444">
    <property type="entry name" value="Polyketide_Synthase"/>
</dbReference>
<dbReference type="Proteomes" id="UP000695562">
    <property type="component" value="Unassembled WGS sequence"/>
</dbReference>
<evidence type="ECO:0000256" key="3">
    <source>
        <dbReference type="ARBA" id="ARBA00022679"/>
    </source>
</evidence>
<protein>
    <recommendedName>
        <fullName evidence="4">Ketosynthase family 3 (KS3) domain-containing protein</fullName>
    </recommendedName>
</protein>
<evidence type="ECO:0000259" key="4">
    <source>
        <dbReference type="PROSITE" id="PS52004"/>
    </source>
</evidence>
<sequence length="156" mass="17523">MNYSVGNKNKVAVIGIGLRLPGKSNSPQEFWNNIKNKFDGVVEIPKDRLSEKFYNIGYIANNKGGFIDLNEWLSFDPLFFGIKPSDSETMDPQQRMLLKCTYEALEDAHIKPIDIRGSNTSVFVGCCSLDYKAQLVNDGPLLQQETSYHALANRVS</sequence>
<feature type="domain" description="Ketosynthase family 3 (KS3)" evidence="4">
    <location>
        <begin position="8"/>
        <end position="156"/>
    </location>
</feature>
<keyword evidence="1" id="KW-0596">Phosphopantetheine</keyword>
<dbReference type="EMBL" id="AJWJ01001221">
    <property type="protein sequence ID" value="KAF2068084.1"/>
    <property type="molecule type" value="Genomic_DNA"/>
</dbReference>